<evidence type="ECO:0000313" key="1">
    <source>
        <dbReference type="EMBL" id="KAF5925456.1"/>
    </source>
</evidence>
<comment type="caution">
    <text evidence="1">The sequence shown here is derived from an EMBL/GenBank/DDBJ whole genome shotgun (WGS) entry which is preliminary data.</text>
</comment>
<sequence>CQRPIVPLVGEYLCLIKPQISTEGLFSGGYSDNKCFIKPLGQPLRPVKEAASPDFQQHDRVCAATQKCSHSALSVGIELKFLHGGGVQPDKAHPAAVLNQEKHYSSYETATTASSKLSPGDALPLSMVETNKLVQRGKPQGGAGCSPLFNPMTLWQLEKLASADESAC</sequence>
<protein>
    <submittedName>
        <fullName evidence="1">Uncharacterized protein</fullName>
    </submittedName>
</protein>
<name>A0A7J7FCN0_DICBM</name>
<dbReference type="Proteomes" id="UP000551758">
    <property type="component" value="Unassembled WGS sequence"/>
</dbReference>
<keyword evidence="2" id="KW-1185">Reference proteome</keyword>
<proteinExistence type="predicted"/>
<evidence type="ECO:0000313" key="2">
    <source>
        <dbReference type="Proteomes" id="UP000551758"/>
    </source>
</evidence>
<gene>
    <name evidence="1" type="ORF">HPG69_001902</name>
</gene>
<organism evidence="1 2">
    <name type="scientific">Diceros bicornis minor</name>
    <name type="common">South-central black rhinoceros</name>
    <dbReference type="NCBI Taxonomy" id="77932"/>
    <lineage>
        <taxon>Eukaryota</taxon>
        <taxon>Metazoa</taxon>
        <taxon>Chordata</taxon>
        <taxon>Craniata</taxon>
        <taxon>Vertebrata</taxon>
        <taxon>Euteleostomi</taxon>
        <taxon>Mammalia</taxon>
        <taxon>Eutheria</taxon>
        <taxon>Laurasiatheria</taxon>
        <taxon>Perissodactyla</taxon>
        <taxon>Rhinocerotidae</taxon>
        <taxon>Diceros</taxon>
    </lineage>
</organism>
<feature type="non-terminal residue" evidence="1">
    <location>
        <position position="1"/>
    </location>
</feature>
<reference evidence="1 2" key="1">
    <citation type="journal article" date="2020" name="Mol. Biol. Evol.">
        <title>Interspecific Gene Flow and the Evolution of Specialization in Black and White Rhinoceros.</title>
        <authorList>
            <person name="Moodley Y."/>
            <person name="Westbury M.V."/>
            <person name="Russo I.M."/>
            <person name="Gopalakrishnan S."/>
            <person name="Rakotoarivelo A."/>
            <person name="Olsen R.A."/>
            <person name="Prost S."/>
            <person name="Tunstall T."/>
            <person name="Ryder O.A."/>
            <person name="Dalen L."/>
            <person name="Bruford M.W."/>
        </authorList>
    </citation>
    <scope>NUCLEOTIDE SEQUENCE [LARGE SCALE GENOMIC DNA]</scope>
    <source>
        <strain evidence="1">SBR-YM</strain>
        <tissue evidence="1">Skin</tissue>
    </source>
</reference>
<dbReference type="AlphaFoldDB" id="A0A7J7FCN0"/>
<dbReference type="EMBL" id="JACDTQ010000812">
    <property type="protein sequence ID" value="KAF5925456.1"/>
    <property type="molecule type" value="Genomic_DNA"/>
</dbReference>
<accession>A0A7J7FCN0</accession>